<feature type="compositionally biased region" description="Polar residues" evidence="7">
    <location>
        <begin position="2302"/>
        <end position="2316"/>
    </location>
</feature>
<feature type="compositionally biased region" description="Low complexity" evidence="7">
    <location>
        <begin position="1773"/>
        <end position="1785"/>
    </location>
</feature>
<feature type="compositionally biased region" description="Low complexity" evidence="7">
    <location>
        <begin position="1853"/>
        <end position="1866"/>
    </location>
</feature>
<dbReference type="PANTHER" id="PTHR45975">
    <property type="entry name" value="NUCLEOSOME-REMODELING FACTOR SUBUNIT BPTF"/>
    <property type="match status" value="1"/>
</dbReference>
<keyword evidence="2" id="KW-0479">Metal-binding</keyword>
<feature type="compositionally biased region" description="Polar residues" evidence="7">
    <location>
        <begin position="1450"/>
        <end position="1461"/>
    </location>
</feature>
<evidence type="ECO:0000313" key="8">
    <source>
        <dbReference type="EMBL" id="VDP30119.1"/>
    </source>
</evidence>
<feature type="compositionally biased region" description="Basic and acidic residues" evidence="7">
    <location>
        <begin position="1462"/>
        <end position="1473"/>
    </location>
</feature>
<feature type="region of interest" description="Disordered" evidence="7">
    <location>
        <begin position="1822"/>
        <end position="1928"/>
    </location>
</feature>
<dbReference type="Pfam" id="PF02791">
    <property type="entry name" value="DDT"/>
    <property type="match status" value="1"/>
</dbReference>
<dbReference type="GO" id="GO:0008270">
    <property type="term" value="F:zinc ion binding"/>
    <property type="evidence" value="ECO:0007669"/>
    <property type="project" value="UniProtKB-KW"/>
</dbReference>
<feature type="compositionally biased region" description="Acidic residues" evidence="7">
    <location>
        <begin position="1887"/>
        <end position="1928"/>
    </location>
</feature>
<dbReference type="GO" id="GO:0006357">
    <property type="term" value="P:regulation of transcription by RNA polymerase II"/>
    <property type="evidence" value="ECO:0007669"/>
    <property type="project" value="InterPro"/>
</dbReference>
<dbReference type="SMART" id="SM00249">
    <property type="entry name" value="PHD"/>
    <property type="match status" value="1"/>
</dbReference>
<dbReference type="PANTHER" id="PTHR45975:SF2">
    <property type="entry name" value="NUCLEOSOME-REMODELING FACTOR SUBUNIT BPTF"/>
    <property type="match status" value="1"/>
</dbReference>
<keyword evidence="9" id="KW-1185">Reference proteome</keyword>
<sequence length="2316" mass="256297">MDSSSAGTNGLAGGGAASALAGVKKRTKVVFLNPVEIANWDQIKENSKQNVIGQNDLINYEKMLKDDDSTSVTASNSEARRQSKRRGRPKGSRNGARKRPIDPSQPWLESSDSDEPNVGLEDELDDDEYFRRLEEEKMREDAEEVSRKRRVGVELLPGDSLVDLEYADDIVLFGEDTDKIQSSDHSKQQCKHARHAILPLEMQSVASGLGCIDTRTNVGSEVVERVDRFTYLGSLISPCGLVCDEISARIQKVRLIFANLRHLWRRHDIRLPTKGRVYSAAVRSVLLYGSETWPEMEARAAARANAQGRRGSAKVDPLMTHQFQTPVNSDSNLSCQSGSQREFSNRNKKQRNYAALAGFREVSDSDDLSELDDKGVGRSGFLQESDYPRSLDDIHEQNEEDYQEPASPFRQSILDMLPPPPSPVIPSNSEEDRSSIKCESLSVASSNDLNALRTTVANASLNDPHTQKMLEMDPIELRFRSPPLILPSSANDLVCPREYILDVLSIYEVLRRYGSLLRLSPFRLEDFAASLISDENSNLLAEAHMVLLKALLREDEANGTAMCPVDCRDSVNMTFYLLDRFTWPYLLANYLSSIKSTEAAARLSAANTTTATGSIGGPTGSGGADIVLTASLFPPDLIPLNPDYPFVPIKSRIAVLRGLTSLFLATGSVRGDILREGLMTHEDYCRVCHQSGEVLCCDGCTAVFHLHCLNPPLSSVPTTSWICPVCIRKRTPGVTDCLSEAEKSGVAHYQEPIGKDRAGRLYWYISRRLIIEPVDFSQCEPQLMGFHDGVVDRSWEMEYGRELMEDDPEIKDDEDDIDDNNNDDNNNVNSATDSANNDSLNSTSKVSYCDSSQPMPTLNNKQKNCKKYQCNPSISYANEPCVYYYSSIEQVMYIRELLSTEWEPWLCYRLDALLPRMRNEMAITQKLTESGFLDFCSSRPNHKSVSLNNGDSNQSFNLTADSPDTVYVFSVLEVERVSFKKSTISMKSHGETSDYPKTRLAIAASSLPSADVPVFPTLPKQLPALLNKQLSDLSASLIVTDENSCIVGNGDQVITHMVKETSDDDVATYPPTILEPQEISTLHMLIDPDWLPNSNECCLLAYRFSDEGNWRSWTNLYTSGVWTGEECTTMPDSHRNDDLSELKRTPSGTRNSNAVNNNNNNGNNSTANADDLISDSVNIALTRAQHMEEKERRRLLSNKFNIPLAFYTPAWRAHRTNWIKDVLHSKSPSELAFLLARLEASIRSVCFQRVWFNSLGHLTLERMTASQREEDKRLRQFDRFSSTVSGGIGSSNINPANLPTNLIRTKTPRPVRHTVWKTRGEEYRRLGGDGWMWLSATRSNAGRMAEHAVLIHPPISSGRQLELTVTSSGNRLLLRRGNPRGLQHGIGWGVCPEYLQDQMPVKPPKASECRGHVLHPITGIPLYLNPKRNPYIIPSDELCSLNEQILKSSTNNVQMNSSSSKSHVDDAKKKDPDSDNMITVNKNENNMNEDVMNDNFEKNKIDQLDGLHGNCNASEIKIEQRKDSLSGQTSSINNNTNDSKIINDDNKNPVLNISYCISNRIHFPPPIDKEHSYPSSSSSLSSSKRLRFRIDNLLEHRYIAAENDKKASLAALNAVSKLEAEIENLEKRHNEVVQRLTTLGTEAQQARTAKAQAVKAKQTALLIKPSQPSTLAVGGVGSGNVVMTNSRLIQLNENSNNTTNTTVTTFGGGKQLIQQSVLTDQGVRYRVLAPRTIPNIHMNQVAFNPVQKTASTHNSRTPQQTYRSNQKRRTNRSSDLSESGSDSDSVTANTGRVNSWSARENVPLRRSARRVRAVRHDPDFVVDFDEDDDEDDRLNAKGDDSDNFDPNDEIQGSSKKYSSQRRSQVSIHLNARSTTRSLPQYDGVGDTTDEDVDEYDDEDAVDYDEEEDIVDDYDYVDEDCDNDDDDDGEYYYDNEELEEDEVVEEDEDDDDEYFPVFSRKHFHTESKNPEKSPGLSKVAALCSTNSAKSDTGSVLPKVVILKNNTAPYVYGNTATTVKNKDNTNPRVLSIPPSTTTTGQRIILPAKLKTPTNTNEKSISNNKTVSLGNVKEGSSQALHLPPSQPSVNVPQGLRLVRIVRNADGGTNIIPVAATDTILSPTIEPLNVNQTVDNSIITNTTGQSDLVPSSSTTGLNSFDSSDIHLVLNSSSTTGSNNVVTISKPSVVLTTATTSCELKPAITNTPLVSISVENETSQQPITISTTNLQQCGIQLTDLITPATVSNTTVSIPALINQPATVNIATVGKLKPPSANSVRFIIAPTVCTTATTTSDSSGSTNPPSQTPTITIVKASNQSGE</sequence>
<evidence type="ECO:0000313" key="9">
    <source>
        <dbReference type="Proteomes" id="UP000277204"/>
    </source>
</evidence>
<dbReference type="SMART" id="SM00571">
    <property type="entry name" value="DDT"/>
    <property type="match status" value="1"/>
</dbReference>
<gene>
    <name evidence="8" type="ORF">SMRZ_LOCUS19017</name>
</gene>
<comment type="subcellular location">
    <subcellularLocation>
        <location evidence="1">Nucleus</location>
    </subcellularLocation>
</comment>
<evidence type="ECO:0000256" key="6">
    <source>
        <dbReference type="SAM" id="Coils"/>
    </source>
</evidence>
<feature type="region of interest" description="Disordered" evidence="7">
    <location>
        <begin position="1450"/>
        <end position="1490"/>
    </location>
</feature>
<dbReference type="PROSITE" id="PS50827">
    <property type="entry name" value="DDT"/>
    <property type="match status" value="1"/>
</dbReference>
<feature type="compositionally biased region" description="Low complexity" evidence="7">
    <location>
        <begin position="1151"/>
        <end position="1169"/>
    </location>
</feature>
<dbReference type="PROSITE" id="PS01359">
    <property type="entry name" value="ZF_PHD_1"/>
    <property type="match status" value="1"/>
</dbReference>
<feature type="compositionally biased region" description="Acidic residues" evidence="7">
    <location>
        <begin position="1822"/>
        <end position="1832"/>
    </location>
</feature>
<feature type="region of interest" description="Disordered" evidence="7">
    <location>
        <begin position="1128"/>
        <end position="1169"/>
    </location>
</feature>
<feature type="compositionally biased region" description="Low complexity" evidence="7">
    <location>
        <begin position="1480"/>
        <end position="1490"/>
    </location>
</feature>
<keyword evidence="3" id="KW-0863">Zinc-finger</keyword>
<evidence type="ECO:0000256" key="5">
    <source>
        <dbReference type="ARBA" id="ARBA00023242"/>
    </source>
</evidence>
<dbReference type="InterPro" id="IPR013083">
    <property type="entry name" value="Znf_RING/FYVE/PHD"/>
</dbReference>
<feature type="compositionally biased region" description="Low complexity" evidence="7">
    <location>
        <begin position="1529"/>
        <end position="1540"/>
    </location>
</feature>
<keyword evidence="4" id="KW-0862">Zinc</keyword>
<name>A0A183MSJ2_9TREM</name>
<dbReference type="InterPro" id="IPR019786">
    <property type="entry name" value="Zinc_finger_PHD-type_CS"/>
</dbReference>
<feature type="region of interest" description="Disordered" evidence="7">
    <location>
        <begin position="364"/>
        <end position="389"/>
    </location>
</feature>
<evidence type="ECO:0000256" key="7">
    <source>
        <dbReference type="SAM" id="MobiDB-lite"/>
    </source>
</evidence>
<feature type="compositionally biased region" description="Basic residues" evidence="7">
    <location>
        <begin position="82"/>
        <end position="98"/>
    </location>
</feature>
<dbReference type="EMBL" id="UZAI01017827">
    <property type="protein sequence ID" value="VDP30119.1"/>
    <property type="molecule type" value="Genomic_DNA"/>
</dbReference>
<dbReference type="GO" id="GO:0016589">
    <property type="term" value="C:NURF complex"/>
    <property type="evidence" value="ECO:0007669"/>
    <property type="project" value="InterPro"/>
</dbReference>
<organism evidence="8 9">
    <name type="scientific">Schistosoma margrebowiei</name>
    <dbReference type="NCBI Taxonomy" id="48269"/>
    <lineage>
        <taxon>Eukaryota</taxon>
        <taxon>Metazoa</taxon>
        <taxon>Spiralia</taxon>
        <taxon>Lophotrochozoa</taxon>
        <taxon>Platyhelminthes</taxon>
        <taxon>Trematoda</taxon>
        <taxon>Digenea</taxon>
        <taxon>Strigeidida</taxon>
        <taxon>Schistosomatoidea</taxon>
        <taxon>Schistosomatidae</taxon>
        <taxon>Schistosoma</taxon>
    </lineage>
</organism>
<dbReference type="STRING" id="48269.A0A183MSJ2"/>
<dbReference type="Gene3D" id="3.30.40.10">
    <property type="entry name" value="Zinc/RING finger domain, C3HC4 (zinc finger)"/>
    <property type="match status" value="1"/>
</dbReference>
<keyword evidence="6" id="KW-0175">Coiled coil</keyword>
<dbReference type="InterPro" id="IPR019787">
    <property type="entry name" value="Znf_PHD-finger"/>
</dbReference>
<feature type="compositionally biased region" description="Polar residues" evidence="7">
    <location>
        <begin position="324"/>
        <end position="342"/>
    </location>
</feature>
<dbReference type="CDD" id="cd15532">
    <property type="entry name" value="PHD2_CHD_II"/>
    <property type="match status" value="1"/>
</dbReference>
<dbReference type="Pfam" id="PF00628">
    <property type="entry name" value="PHD"/>
    <property type="match status" value="1"/>
</dbReference>
<feature type="compositionally biased region" description="Basic and acidic residues" evidence="7">
    <location>
        <begin position="1132"/>
        <end position="1144"/>
    </location>
</feature>
<feature type="region of interest" description="Disordered" evidence="7">
    <location>
        <begin position="324"/>
        <end position="349"/>
    </location>
</feature>
<feature type="compositionally biased region" description="Acidic residues" evidence="7">
    <location>
        <begin position="111"/>
        <end position="126"/>
    </location>
</feature>
<feature type="coiled-coil region" evidence="6">
    <location>
        <begin position="1608"/>
        <end position="1642"/>
    </location>
</feature>
<feature type="region of interest" description="Disordered" evidence="7">
    <location>
        <begin position="2286"/>
        <end position="2316"/>
    </location>
</feature>
<protein>
    <submittedName>
        <fullName evidence="8">Uncharacterized protein</fullName>
    </submittedName>
</protein>
<dbReference type="InterPro" id="IPR001965">
    <property type="entry name" value="Znf_PHD"/>
</dbReference>
<feature type="compositionally biased region" description="Polar residues" evidence="7">
    <location>
        <begin position="845"/>
        <end position="855"/>
    </location>
</feature>
<evidence type="ECO:0000256" key="1">
    <source>
        <dbReference type="ARBA" id="ARBA00004123"/>
    </source>
</evidence>
<feature type="region of interest" description="Disordered" evidence="7">
    <location>
        <begin position="411"/>
        <end position="432"/>
    </location>
</feature>
<feature type="region of interest" description="Disordered" evidence="7">
    <location>
        <begin position="67"/>
        <end position="126"/>
    </location>
</feature>
<dbReference type="InterPro" id="IPR011011">
    <property type="entry name" value="Znf_FYVE_PHD"/>
</dbReference>
<feature type="region of interest" description="Disordered" evidence="7">
    <location>
        <begin position="1748"/>
        <end position="1794"/>
    </location>
</feature>
<feature type="compositionally biased region" description="Low complexity" evidence="7">
    <location>
        <begin position="823"/>
        <end position="844"/>
    </location>
</feature>
<feature type="region of interest" description="Disordered" evidence="7">
    <location>
        <begin position="804"/>
        <end position="855"/>
    </location>
</feature>
<evidence type="ECO:0000256" key="3">
    <source>
        <dbReference type="ARBA" id="ARBA00022771"/>
    </source>
</evidence>
<feature type="compositionally biased region" description="Low complexity" evidence="7">
    <location>
        <begin position="2286"/>
        <end position="2299"/>
    </location>
</feature>
<feature type="compositionally biased region" description="Acidic residues" evidence="7">
    <location>
        <begin position="804"/>
        <end position="822"/>
    </location>
</feature>
<dbReference type="Proteomes" id="UP000277204">
    <property type="component" value="Unassembled WGS sequence"/>
</dbReference>
<reference evidence="8 9" key="1">
    <citation type="submission" date="2018-11" db="EMBL/GenBank/DDBJ databases">
        <authorList>
            <consortium name="Pathogen Informatics"/>
        </authorList>
    </citation>
    <scope>NUCLEOTIDE SEQUENCE [LARGE SCALE GENOMIC DNA]</scope>
    <source>
        <strain evidence="8 9">Zambia</strain>
    </source>
</reference>
<evidence type="ECO:0000256" key="2">
    <source>
        <dbReference type="ARBA" id="ARBA00022723"/>
    </source>
</evidence>
<dbReference type="InterPro" id="IPR018501">
    <property type="entry name" value="DDT_dom"/>
</dbReference>
<proteinExistence type="predicted"/>
<evidence type="ECO:0000256" key="4">
    <source>
        <dbReference type="ARBA" id="ARBA00022833"/>
    </source>
</evidence>
<dbReference type="SUPFAM" id="SSF57903">
    <property type="entry name" value="FYVE/PHD zinc finger"/>
    <property type="match status" value="1"/>
</dbReference>
<dbReference type="PROSITE" id="PS50016">
    <property type="entry name" value="ZF_PHD_2"/>
    <property type="match status" value="1"/>
</dbReference>
<accession>A0A183MSJ2</accession>
<feature type="region of interest" description="Disordered" evidence="7">
    <location>
        <begin position="1521"/>
        <end position="1543"/>
    </location>
</feature>
<dbReference type="InterPro" id="IPR038028">
    <property type="entry name" value="BPTF"/>
</dbReference>
<keyword evidence="5" id="KW-0539">Nucleus</keyword>
<feature type="compositionally biased region" description="Polar residues" evidence="7">
    <location>
        <begin position="1748"/>
        <end position="1764"/>
    </location>
</feature>
<dbReference type="GO" id="GO:0000978">
    <property type="term" value="F:RNA polymerase II cis-regulatory region sequence-specific DNA binding"/>
    <property type="evidence" value="ECO:0007669"/>
    <property type="project" value="TreeGrafter"/>
</dbReference>